<organism evidence="2 3">
    <name type="scientific">Wujia chipingensis</name>
    <dbReference type="NCBI Taxonomy" id="2763670"/>
    <lineage>
        <taxon>Bacteria</taxon>
        <taxon>Bacillati</taxon>
        <taxon>Bacillota</taxon>
        <taxon>Clostridia</taxon>
        <taxon>Lachnospirales</taxon>
        <taxon>Lachnospiraceae</taxon>
        <taxon>Wujia</taxon>
    </lineage>
</organism>
<keyword evidence="3" id="KW-1185">Reference proteome</keyword>
<keyword evidence="1" id="KW-0472">Membrane</keyword>
<feature type="transmembrane region" description="Helical" evidence="1">
    <location>
        <begin position="134"/>
        <end position="155"/>
    </location>
</feature>
<reference evidence="2 3" key="1">
    <citation type="submission" date="2020-08" db="EMBL/GenBank/DDBJ databases">
        <authorList>
            <person name="Liu C."/>
            <person name="Sun Q."/>
        </authorList>
    </citation>
    <scope>NUCLEOTIDE SEQUENCE [LARGE SCALE GENOMIC DNA]</scope>
    <source>
        <strain evidence="2 3">NSJ-4</strain>
    </source>
</reference>
<keyword evidence="1" id="KW-1133">Transmembrane helix</keyword>
<feature type="transmembrane region" description="Helical" evidence="1">
    <location>
        <begin position="60"/>
        <end position="90"/>
    </location>
</feature>
<dbReference type="KEGG" id="wcp:H9Q76_12305"/>
<sequence length="159" mass="16773">MNQKENVASALGSILLGILLIVMKGKIITAAITLLAVFVIVGAIMDFVAGLVNYGIVKSVAGICILVFGWVFASLAFYILAAGIIIMGLLQISSIKKTMPVNLTAGERFQEYFRPGLMVAAGACLLFNQSGTIAWVFIATGVLLVINGIMTLVGANKTY</sequence>
<proteinExistence type="predicted"/>
<accession>A0A7G9FLP8</accession>
<dbReference type="InterPro" id="IPR005325">
    <property type="entry name" value="DUF308_memb"/>
</dbReference>
<dbReference type="Pfam" id="PF03729">
    <property type="entry name" value="DUF308"/>
    <property type="match status" value="1"/>
</dbReference>
<dbReference type="Proteomes" id="UP000515819">
    <property type="component" value="Chromosome"/>
</dbReference>
<evidence type="ECO:0000313" key="3">
    <source>
        <dbReference type="Proteomes" id="UP000515819"/>
    </source>
</evidence>
<gene>
    <name evidence="2" type="ORF">H9Q76_12305</name>
</gene>
<dbReference type="RefSeq" id="WP_249321232.1">
    <property type="nucleotide sequence ID" value="NZ_CP060632.1"/>
</dbReference>
<name>A0A7G9FLP8_9FIRM</name>
<keyword evidence="1" id="KW-0812">Transmembrane</keyword>
<feature type="transmembrane region" description="Helical" evidence="1">
    <location>
        <begin position="6"/>
        <end position="23"/>
    </location>
</feature>
<protein>
    <submittedName>
        <fullName evidence="2">DUF308 domain-containing protein</fullName>
    </submittedName>
</protein>
<dbReference type="EMBL" id="CP060632">
    <property type="protein sequence ID" value="QNL99479.1"/>
    <property type="molecule type" value="Genomic_DNA"/>
</dbReference>
<feature type="transmembrane region" description="Helical" evidence="1">
    <location>
        <begin position="30"/>
        <end position="54"/>
    </location>
</feature>
<evidence type="ECO:0000313" key="2">
    <source>
        <dbReference type="EMBL" id="QNL99479.1"/>
    </source>
</evidence>
<dbReference type="AlphaFoldDB" id="A0A7G9FLP8"/>
<evidence type="ECO:0000256" key="1">
    <source>
        <dbReference type="SAM" id="Phobius"/>
    </source>
</evidence>